<dbReference type="EMBL" id="JBHSBD010000028">
    <property type="protein sequence ID" value="MFC3968041.1"/>
    <property type="molecule type" value="Genomic_DNA"/>
</dbReference>
<dbReference type="InterPro" id="IPR036554">
    <property type="entry name" value="GHMP_kinase_C_sf"/>
</dbReference>
<dbReference type="NCBIfam" id="TIGR00154">
    <property type="entry name" value="ispE"/>
    <property type="match status" value="1"/>
</dbReference>
<protein>
    <recommendedName>
        <fullName evidence="3 10">4-diphosphocytidyl-2-C-methyl-D-erythritol kinase</fullName>
        <shortName evidence="10">CMK</shortName>
        <ecNumber evidence="2 10">2.7.1.148</ecNumber>
    </recommendedName>
    <alternativeName>
        <fullName evidence="9 10">4-(cytidine-5'-diphospho)-2-C-methyl-D-erythritol kinase</fullName>
    </alternativeName>
</protein>
<evidence type="ECO:0000256" key="3">
    <source>
        <dbReference type="ARBA" id="ARBA00017473"/>
    </source>
</evidence>
<dbReference type="Proteomes" id="UP001595697">
    <property type="component" value="Unassembled WGS sequence"/>
</dbReference>
<dbReference type="InterPro" id="IPR020568">
    <property type="entry name" value="Ribosomal_Su5_D2-typ_SF"/>
</dbReference>
<evidence type="ECO:0000259" key="11">
    <source>
        <dbReference type="Pfam" id="PF00288"/>
    </source>
</evidence>
<comment type="catalytic activity">
    <reaction evidence="10">
        <text>4-CDP-2-C-methyl-D-erythritol + ATP = 4-CDP-2-C-methyl-D-erythritol 2-phosphate + ADP + H(+)</text>
        <dbReference type="Rhea" id="RHEA:18437"/>
        <dbReference type="ChEBI" id="CHEBI:15378"/>
        <dbReference type="ChEBI" id="CHEBI:30616"/>
        <dbReference type="ChEBI" id="CHEBI:57823"/>
        <dbReference type="ChEBI" id="CHEBI:57919"/>
        <dbReference type="ChEBI" id="CHEBI:456216"/>
        <dbReference type="EC" id="2.7.1.148"/>
    </reaction>
</comment>
<evidence type="ECO:0000256" key="7">
    <source>
        <dbReference type="ARBA" id="ARBA00022840"/>
    </source>
</evidence>
<keyword evidence="8 10" id="KW-0414">Isoprene biosynthesis</keyword>
<dbReference type="HAMAP" id="MF_00061">
    <property type="entry name" value="IspE"/>
    <property type="match status" value="1"/>
</dbReference>
<comment type="similarity">
    <text evidence="1 10">Belongs to the GHMP kinase family. IspE subfamily.</text>
</comment>
<accession>A0ABV8E6K4</accession>
<evidence type="ECO:0000256" key="6">
    <source>
        <dbReference type="ARBA" id="ARBA00022777"/>
    </source>
</evidence>
<comment type="function">
    <text evidence="10">Catalyzes the phosphorylation of the position 2 hydroxy group of 4-diphosphocytidyl-2C-methyl-D-erythritol.</text>
</comment>
<evidence type="ECO:0000256" key="5">
    <source>
        <dbReference type="ARBA" id="ARBA00022741"/>
    </source>
</evidence>
<feature type="domain" description="GHMP kinase C-terminal" evidence="12">
    <location>
        <begin position="220"/>
        <end position="275"/>
    </location>
</feature>
<evidence type="ECO:0000256" key="2">
    <source>
        <dbReference type="ARBA" id="ARBA00012052"/>
    </source>
</evidence>
<dbReference type="InterPro" id="IPR014721">
    <property type="entry name" value="Ribsml_uS5_D2-typ_fold_subgr"/>
</dbReference>
<keyword evidence="6 10" id="KW-0418">Kinase</keyword>
<dbReference type="PANTHER" id="PTHR43527:SF2">
    <property type="entry name" value="4-DIPHOSPHOCYTIDYL-2-C-METHYL-D-ERYTHRITOL KINASE, CHLOROPLASTIC"/>
    <property type="match status" value="1"/>
</dbReference>
<dbReference type="PIRSF" id="PIRSF010376">
    <property type="entry name" value="IspE"/>
    <property type="match status" value="1"/>
</dbReference>
<dbReference type="GO" id="GO:0050515">
    <property type="term" value="F:4-(cytidine 5'-diphospho)-2-C-methyl-D-erythritol kinase activity"/>
    <property type="evidence" value="ECO:0007669"/>
    <property type="project" value="UniProtKB-EC"/>
</dbReference>
<dbReference type="Gene3D" id="3.30.70.890">
    <property type="entry name" value="GHMP kinase, C-terminal domain"/>
    <property type="match status" value="1"/>
</dbReference>
<evidence type="ECO:0000313" key="13">
    <source>
        <dbReference type="EMBL" id="MFC3968041.1"/>
    </source>
</evidence>
<dbReference type="Pfam" id="PF00288">
    <property type="entry name" value="GHMP_kinases_N"/>
    <property type="match status" value="1"/>
</dbReference>
<proteinExistence type="inferred from homology"/>
<feature type="active site" evidence="10">
    <location>
        <position position="14"/>
    </location>
</feature>
<sequence length="294" mass="31781">MSQTGIVIEAARAKINLALHVTGQRADGYHLLDSLVTFADFGDELALRPSAQDRFEITGRFAETLSADADNLVTRARDGLRALAEELGYETCPVDITLTKSLPLSSGIGGGSADAAATLRGLMRLWKLDVPRDRLAELCLSLGADVPMCLASSPLIARGIGEDIEPLATLPSFFILLVNPLKPVSTPQIFRLLTSKTNGPVHPFDPAQADWLDYLGCLRNDLQEPAQRLLADIGECLQQLEESGAEVCRMSGSGATCFGLYRDEMTLERAALTLEQAKPQWYVRAGRTLEGNAP</sequence>
<feature type="domain" description="GHMP kinase N-terminal" evidence="11">
    <location>
        <begin position="79"/>
        <end position="151"/>
    </location>
</feature>
<dbReference type="InterPro" id="IPR004424">
    <property type="entry name" value="IspE"/>
</dbReference>
<keyword evidence="5 10" id="KW-0547">Nucleotide-binding</keyword>
<evidence type="ECO:0000256" key="1">
    <source>
        <dbReference type="ARBA" id="ARBA00009684"/>
    </source>
</evidence>
<reference evidence="14" key="1">
    <citation type="journal article" date="2019" name="Int. J. Syst. Evol. Microbiol.">
        <title>The Global Catalogue of Microorganisms (GCM) 10K type strain sequencing project: providing services to taxonomists for standard genome sequencing and annotation.</title>
        <authorList>
            <consortium name="The Broad Institute Genomics Platform"/>
            <consortium name="The Broad Institute Genome Sequencing Center for Infectious Disease"/>
            <person name="Wu L."/>
            <person name="Ma J."/>
        </authorList>
    </citation>
    <scope>NUCLEOTIDE SEQUENCE [LARGE SCALE GENOMIC DNA]</scope>
    <source>
        <strain evidence="14">TBRC 5781</strain>
    </source>
</reference>
<evidence type="ECO:0000256" key="8">
    <source>
        <dbReference type="ARBA" id="ARBA00023229"/>
    </source>
</evidence>
<evidence type="ECO:0000256" key="10">
    <source>
        <dbReference type="HAMAP-Rule" id="MF_00061"/>
    </source>
</evidence>
<dbReference type="SUPFAM" id="SSF54211">
    <property type="entry name" value="Ribosomal protein S5 domain 2-like"/>
    <property type="match status" value="1"/>
</dbReference>
<dbReference type="PANTHER" id="PTHR43527">
    <property type="entry name" value="4-DIPHOSPHOCYTIDYL-2-C-METHYL-D-ERYTHRITOL KINASE, CHLOROPLASTIC"/>
    <property type="match status" value="1"/>
</dbReference>
<keyword evidence="14" id="KW-1185">Reference proteome</keyword>
<feature type="active site" evidence="10">
    <location>
        <position position="145"/>
    </location>
</feature>
<dbReference type="NCBIfam" id="NF011202">
    <property type="entry name" value="PRK14608.1"/>
    <property type="match status" value="1"/>
</dbReference>
<dbReference type="RefSeq" id="WP_281435080.1">
    <property type="nucleotide sequence ID" value="NZ_JBHSBD010000028.1"/>
</dbReference>
<organism evidence="13 14">
    <name type="scientific">Rhizobium lemnae</name>
    <dbReference type="NCBI Taxonomy" id="1214924"/>
    <lineage>
        <taxon>Bacteria</taxon>
        <taxon>Pseudomonadati</taxon>
        <taxon>Pseudomonadota</taxon>
        <taxon>Alphaproteobacteria</taxon>
        <taxon>Hyphomicrobiales</taxon>
        <taxon>Rhizobiaceae</taxon>
        <taxon>Rhizobium/Agrobacterium group</taxon>
        <taxon>Rhizobium</taxon>
    </lineage>
</organism>
<dbReference type="EC" id="2.7.1.148" evidence="2 10"/>
<evidence type="ECO:0000259" key="12">
    <source>
        <dbReference type="Pfam" id="PF08544"/>
    </source>
</evidence>
<comment type="caution">
    <text evidence="13">The sequence shown here is derived from an EMBL/GenBank/DDBJ whole genome shotgun (WGS) entry which is preliminary data.</text>
</comment>
<dbReference type="InterPro" id="IPR006204">
    <property type="entry name" value="GHMP_kinase_N_dom"/>
</dbReference>
<feature type="binding site" evidence="10">
    <location>
        <begin position="103"/>
        <end position="113"/>
    </location>
    <ligand>
        <name>ATP</name>
        <dbReference type="ChEBI" id="CHEBI:30616"/>
    </ligand>
</feature>
<evidence type="ECO:0000313" key="14">
    <source>
        <dbReference type="Proteomes" id="UP001595697"/>
    </source>
</evidence>
<dbReference type="InterPro" id="IPR013750">
    <property type="entry name" value="GHMP_kinase_C_dom"/>
</dbReference>
<name>A0ABV8E6K4_9HYPH</name>
<evidence type="ECO:0000256" key="9">
    <source>
        <dbReference type="ARBA" id="ARBA00032554"/>
    </source>
</evidence>
<evidence type="ECO:0000256" key="4">
    <source>
        <dbReference type="ARBA" id="ARBA00022679"/>
    </source>
</evidence>
<dbReference type="Pfam" id="PF08544">
    <property type="entry name" value="GHMP_kinases_C"/>
    <property type="match status" value="1"/>
</dbReference>
<keyword evidence="7 10" id="KW-0067">ATP-binding</keyword>
<dbReference type="Gene3D" id="3.30.230.10">
    <property type="match status" value="1"/>
</dbReference>
<dbReference type="SUPFAM" id="SSF55060">
    <property type="entry name" value="GHMP Kinase, C-terminal domain"/>
    <property type="match status" value="1"/>
</dbReference>
<keyword evidence="4 10" id="KW-0808">Transferase</keyword>
<comment type="pathway">
    <text evidence="10">Isoprenoid biosynthesis; isopentenyl diphosphate biosynthesis via DXP pathway; isopentenyl diphosphate from 1-deoxy-D-xylulose 5-phosphate: step 3/6.</text>
</comment>
<gene>
    <name evidence="10" type="primary">ispE</name>
    <name evidence="13" type="ORF">ACFOVS_07835</name>
</gene>